<sequence>MGAELSGFQNANRAQAVKNSQVLEFHSSTKWKAHFESSKETSKLVTLFYFFSQIVLIYIMMHETDFNFPQYGLLSMGPSIDSQCAMVIDFSASWCAPCRSMEPAINEYASKYTDVEFIKIDVDELMDVAQEFGVQVMPTFILVKKGKVVDKITGARKEELQNKIEKHRGYSYYA</sequence>
<keyword evidence="3" id="KW-1185">Reference proteome</keyword>
<accession>A0A834G7F5</accession>
<evidence type="ECO:0000313" key="3">
    <source>
        <dbReference type="Proteomes" id="UP000626092"/>
    </source>
</evidence>
<evidence type="ECO:0000313" key="2">
    <source>
        <dbReference type="EMBL" id="KAF7124380.1"/>
    </source>
</evidence>
<feature type="domain" description="Thioredoxin" evidence="1">
    <location>
        <begin position="62"/>
        <end position="169"/>
    </location>
</feature>
<dbReference type="OrthoDB" id="2121326at2759"/>
<protein>
    <recommendedName>
        <fullName evidence="1">Thioredoxin domain-containing protein</fullName>
    </recommendedName>
</protein>
<dbReference type="InterPro" id="IPR036249">
    <property type="entry name" value="Thioredoxin-like_sf"/>
</dbReference>
<proteinExistence type="predicted"/>
<evidence type="ECO:0000259" key="1">
    <source>
        <dbReference type="PROSITE" id="PS51352"/>
    </source>
</evidence>
<organism evidence="2 3">
    <name type="scientific">Rhododendron simsii</name>
    <name type="common">Sims's rhododendron</name>
    <dbReference type="NCBI Taxonomy" id="118357"/>
    <lineage>
        <taxon>Eukaryota</taxon>
        <taxon>Viridiplantae</taxon>
        <taxon>Streptophyta</taxon>
        <taxon>Embryophyta</taxon>
        <taxon>Tracheophyta</taxon>
        <taxon>Spermatophyta</taxon>
        <taxon>Magnoliopsida</taxon>
        <taxon>eudicotyledons</taxon>
        <taxon>Gunneridae</taxon>
        <taxon>Pentapetalae</taxon>
        <taxon>asterids</taxon>
        <taxon>Ericales</taxon>
        <taxon>Ericaceae</taxon>
        <taxon>Ericoideae</taxon>
        <taxon>Rhodoreae</taxon>
        <taxon>Rhododendron</taxon>
    </lineage>
</organism>
<dbReference type="InterPro" id="IPR017937">
    <property type="entry name" value="Thioredoxin_CS"/>
</dbReference>
<name>A0A834G7F5_RHOSS</name>
<dbReference type="PRINTS" id="PR00421">
    <property type="entry name" value="THIOREDOXIN"/>
</dbReference>
<dbReference type="AlphaFoldDB" id="A0A834G7F5"/>
<gene>
    <name evidence="2" type="ORF">RHSIM_Rhsim12G0056500</name>
</gene>
<comment type="caution">
    <text evidence="2">The sequence shown here is derived from an EMBL/GenBank/DDBJ whole genome shotgun (WGS) entry which is preliminary data.</text>
</comment>
<dbReference type="SUPFAM" id="SSF52833">
    <property type="entry name" value="Thioredoxin-like"/>
    <property type="match status" value="1"/>
</dbReference>
<dbReference type="Proteomes" id="UP000626092">
    <property type="component" value="Unassembled WGS sequence"/>
</dbReference>
<dbReference type="PANTHER" id="PTHR10438">
    <property type="entry name" value="THIOREDOXIN"/>
    <property type="match status" value="1"/>
</dbReference>
<dbReference type="PROSITE" id="PS00194">
    <property type="entry name" value="THIOREDOXIN_1"/>
    <property type="match status" value="1"/>
</dbReference>
<dbReference type="PROSITE" id="PS51352">
    <property type="entry name" value="THIOREDOXIN_2"/>
    <property type="match status" value="1"/>
</dbReference>
<dbReference type="InterPro" id="IPR050620">
    <property type="entry name" value="Thioredoxin_H-type-like"/>
</dbReference>
<dbReference type="Pfam" id="PF00085">
    <property type="entry name" value="Thioredoxin"/>
    <property type="match status" value="1"/>
</dbReference>
<dbReference type="PANTHER" id="PTHR10438:SF463">
    <property type="entry name" value="THIOREDOXIN"/>
    <property type="match status" value="1"/>
</dbReference>
<dbReference type="InterPro" id="IPR013766">
    <property type="entry name" value="Thioredoxin_domain"/>
</dbReference>
<reference evidence="2" key="1">
    <citation type="submission" date="2019-11" db="EMBL/GenBank/DDBJ databases">
        <authorList>
            <person name="Liu Y."/>
            <person name="Hou J."/>
            <person name="Li T.-Q."/>
            <person name="Guan C.-H."/>
            <person name="Wu X."/>
            <person name="Wu H.-Z."/>
            <person name="Ling F."/>
            <person name="Zhang R."/>
            <person name="Shi X.-G."/>
            <person name="Ren J.-P."/>
            <person name="Chen E.-F."/>
            <person name="Sun J.-M."/>
        </authorList>
    </citation>
    <scope>NUCLEOTIDE SEQUENCE</scope>
    <source>
        <strain evidence="2">Adult_tree_wgs_1</strain>
        <tissue evidence="2">Leaves</tissue>
    </source>
</reference>
<dbReference type="CDD" id="cd02947">
    <property type="entry name" value="TRX_family"/>
    <property type="match status" value="1"/>
</dbReference>
<dbReference type="EMBL" id="WJXA01000012">
    <property type="protein sequence ID" value="KAF7124380.1"/>
    <property type="molecule type" value="Genomic_DNA"/>
</dbReference>
<dbReference type="Gene3D" id="3.40.30.10">
    <property type="entry name" value="Glutaredoxin"/>
    <property type="match status" value="1"/>
</dbReference>